<dbReference type="OrthoDB" id="8565659at2"/>
<dbReference type="RefSeq" id="WP_130393389.1">
    <property type="nucleotide sequence ID" value="NZ_SGXM01000009.1"/>
</dbReference>
<name>A0A4Q7RHD3_9BURK</name>
<comment type="caution">
    <text evidence="1">The sequence shown here is derived from an EMBL/GenBank/DDBJ whole genome shotgun (WGS) entry which is preliminary data.</text>
</comment>
<accession>A0A4Q7RHD3</accession>
<proteinExistence type="predicted"/>
<sequence>MKTPALLGDRTSHGGSVKTASSTFLIHGRRVALVGDVVSCPVHGDNPITEGGNGYSENARKLVVDGCRTACGSTIIAGAPGAKFS</sequence>
<protein>
    <submittedName>
        <fullName evidence="1">Putative Zn-binding protein involved in type VI secretion</fullName>
    </submittedName>
</protein>
<dbReference type="Gene3D" id="2.60.200.60">
    <property type="match status" value="1"/>
</dbReference>
<dbReference type="EMBL" id="SGXM01000009">
    <property type="protein sequence ID" value="RZT31312.1"/>
    <property type="molecule type" value="Genomic_DNA"/>
</dbReference>
<evidence type="ECO:0000313" key="2">
    <source>
        <dbReference type="Proteomes" id="UP000291078"/>
    </source>
</evidence>
<dbReference type="AlphaFoldDB" id="A0A4Q7RHD3"/>
<keyword evidence="2" id="KW-1185">Reference proteome</keyword>
<dbReference type="Pfam" id="PF05488">
    <property type="entry name" value="PAAR_motif"/>
    <property type="match status" value="1"/>
</dbReference>
<dbReference type="InterPro" id="IPR008727">
    <property type="entry name" value="PAAR_motif"/>
</dbReference>
<organism evidence="1 2">
    <name type="scientific">Cupriavidus agavae</name>
    <dbReference type="NCBI Taxonomy" id="1001822"/>
    <lineage>
        <taxon>Bacteria</taxon>
        <taxon>Pseudomonadati</taxon>
        <taxon>Pseudomonadota</taxon>
        <taxon>Betaproteobacteria</taxon>
        <taxon>Burkholderiales</taxon>
        <taxon>Burkholderiaceae</taxon>
        <taxon>Cupriavidus</taxon>
    </lineage>
</organism>
<dbReference type="CDD" id="cd14744">
    <property type="entry name" value="PAAR_CT_2"/>
    <property type="match status" value="1"/>
</dbReference>
<dbReference type="Proteomes" id="UP000291078">
    <property type="component" value="Unassembled WGS sequence"/>
</dbReference>
<reference evidence="1 2" key="1">
    <citation type="journal article" date="2015" name="Stand. Genomic Sci.">
        <title>Genomic Encyclopedia of Bacterial and Archaeal Type Strains, Phase III: the genomes of soil and plant-associated and newly described type strains.</title>
        <authorList>
            <person name="Whitman W.B."/>
            <person name="Woyke T."/>
            <person name="Klenk H.P."/>
            <person name="Zhou Y."/>
            <person name="Lilburn T.G."/>
            <person name="Beck B.J."/>
            <person name="De Vos P."/>
            <person name="Vandamme P."/>
            <person name="Eisen J.A."/>
            <person name="Garrity G."/>
            <person name="Hugenholtz P."/>
            <person name="Kyrpides N.C."/>
        </authorList>
    </citation>
    <scope>NUCLEOTIDE SEQUENCE [LARGE SCALE GENOMIC DNA]</scope>
    <source>
        <strain evidence="1 2">ASC-9842</strain>
    </source>
</reference>
<gene>
    <name evidence="1" type="ORF">EV147_4493</name>
</gene>
<evidence type="ECO:0000313" key="1">
    <source>
        <dbReference type="EMBL" id="RZT31312.1"/>
    </source>
</evidence>